<feature type="compositionally biased region" description="Low complexity" evidence="7">
    <location>
        <begin position="164"/>
        <end position="176"/>
    </location>
</feature>
<proteinExistence type="predicted"/>
<evidence type="ECO:0000256" key="1">
    <source>
        <dbReference type="ARBA" id="ARBA00004123"/>
    </source>
</evidence>
<keyword evidence="4" id="KW-0010">Activator</keyword>
<keyword evidence="3" id="KW-0238">DNA-binding</keyword>
<accession>A0A4W3GVW5</accession>
<dbReference type="AlphaFoldDB" id="A0A4W3GVW5"/>
<feature type="region of interest" description="Disordered" evidence="7">
    <location>
        <begin position="118"/>
        <end position="210"/>
    </location>
</feature>
<feature type="domain" description="ARID" evidence="8">
    <location>
        <begin position="29"/>
        <end position="121"/>
    </location>
</feature>
<dbReference type="InterPro" id="IPR036431">
    <property type="entry name" value="ARID_dom_sf"/>
</dbReference>
<keyword evidence="6" id="KW-0539">Nucleus</keyword>
<dbReference type="PANTHER" id="PTHR13964:SF25">
    <property type="entry name" value="AT-RICH INTERACTIVE DOMAIN-CONTAINING PROTEIN 5A"/>
    <property type="match status" value="1"/>
</dbReference>
<reference evidence="10" key="2">
    <citation type="journal article" date="2007" name="PLoS Biol.">
        <title>Survey sequencing and comparative analysis of the elephant shark (Callorhinchus milii) genome.</title>
        <authorList>
            <person name="Venkatesh B."/>
            <person name="Kirkness E.F."/>
            <person name="Loh Y.H."/>
            <person name="Halpern A.L."/>
            <person name="Lee A.P."/>
            <person name="Johnson J."/>
            <person name="Dandona N."/>
            <person name="Viswanathan L.D."/>
            <person name="Tay A."/>
            <person name="Venter J.C."/>
            <person name="Strausberg R.L."/>
            <person name="Brenner S."/>
        </authorList>
    </citation>
    <scope>NUCLEOTIDE SEQUENCE [LARGE SCALE GENOMIC DNA]</scope>
</reference>
<dbReference type="GO" id="GO:0006357">
    <property type="term" value="P:regulation of transcription by RNA polymerase II"/>
    <property type="evidence" value="ECO:0007669"/>
    <property type="project" value="TreeGrafter"/>
</dbReference>
<feature type="region of interest" description="Disordered" evidence="7">
    <location>
        <begin position="317"/>
        <end position="353"/>
    </location>
</feature>
<evidence type="ECO:0000313" key="9">
    <source>
        <dbReference type="Ensembl" id="ENSCMIP00000008443.1"/>
    </source>
</evidence>
<name>A0A4W3GVW5_CALMI</name>
<feature type="compositionally biased region" description="Basic and acidic residues" evidence="7">
    <location>
        <begin position="246"/>
        <end position="259"/>
    </location>
</feature>
<dbReference type="PANTHER" id="PTHR13964">
    <property type="entry name" value="RBP-RELATED"/>
    <property type="match status" value="1"/>
</dbReference>
<feature type="compositionally biased region" description="Basic and acidic residues" evidence="7">
    <location>
        <begin position="391"/>
        <end position="403"/>
    </location>
</feature>
<evidence type="ECO:0000256" key="3">
    <source>
        <dbReference type="ARBA" id="ARBA00023125"/>
    </source>
</evidence>
<dbReference type="Ensembl" id="ENSCMIT00000008682.1">
    <property type="protein sequence ID" value="ENSCMIP00000008443.1"/>
    <property type="gene ID" value="ENSCMIG00000004531.1"/>
</dbReference>
<comment type="subcellular location">
    <subcellularLocation>
        <location evidence="1">Nucleus</location>
    </subcellularLocation>
</comment>
<evidence type="ECO:0000259" key="8">
    <source>
        <dbReference type="PROSITE" id="PS51011"/>
    </source>
</evidence>
<protein>
    <recommendedName>
        <fullName evidence="8">ARID domain-containing protein</fullName>
    </recommendedName>
</protein>
<dbReference type="SMART" id="SM01014">
    <property type="entry name" value="ARID"/>
    <property type="match status" value="1"/>
</dbReference>
<dbReference type="InterPro" id="IPR051232">
    <property type="entry name" value="ARID/SWI1_ChromRemod"/>
</dbReference>
<dbReference type="GeneTree" id="ENSGT00940000161253"/>
<dbReference type="InParanoid" id="A0A4W3GVW5"/>
<feature type="region of interest" description="Disordered" evidence="7">
    <location>
        <begin position="227"/>
        <end position="281"/>
    </location>
</feature>
<dbReference type="CDD" id="cd16884">
    <property type="entry name" value="ARID_ARID5A"/>
    <property type="match status" value="1"/>
</dbReference>
<evidence type="ECO:0000256" key="4">
    <source>
        <dbReference type="ARBA" id="ARBA00023159"/>
    </source>
</evidence>
<evidence type="ECO:0000256" key="7">
    <source>
        <dbReference type="SAM" id="MobiDB-lite"/>
    </source>
</evidence>
<reference evidence="10" key="1">
    <citation type="journal article" date="2006" name="Science">
        <title>Ancient noncoding elements conserved in the human genome.</title>
        <authorList>
            <person name="Venkatesh B."/>
            <person name="Kirkness E.F."/>
            <person name="Loh Y.H."/>
            <person name="Halpern A.L."/>
            <person name="Lee A.P."/>
            <person name="Johnson J."/>
            <person name="Dandona N."/>
            <person name="Viswanathan L.D."/>
            <person name="Tay A."/>
            <person name="Venter J.C."/>
            <person name="Strausberg R.L."/>
            <person name="Brenner S."/>
        </authorList>
    </citation>
    <scope>NUCLEOTIDE SEQUENCE [LARGE SCALE GENOMIC DNA]</scope>
</reference>
<dbReference type="GO" id="GO:0005634">
    <property type="term" value="C:nucleus"/>
    <property type="evidence" value="ECO:0007669"/>
    <property type="project" value="UniProtKB-SubCell"/>
</dbReference>
<dbReference type="PROSITE" id="PS51011">
    <property type="entry name" value="ARID"/>
    <property type="match status" value="1"/>
</dbReference>
<feature type="compositionally biased region" description="Basic and acidic residues" evidence="7">
    <location>
        <begin position="118"/>
        <end position="127"/>
    </location>
</feature>
<keyword evidence="2" id="KW-0805">Transcription regulation</keyword>
<dbReference type="Proteomes" id="UP000314986">
    <property type="component" value="Unassembled WGS sequence"/>
</dbReference>
<reference evidence="9" key="5">
    <citation type="submission" date="2025-09" db="UniProtKB">
        <authorList>
            <consortium name="Ensembl"/>
        </authorList>
    </citation>
    <scope>IDENTIFICATION</scope>
</reference>
<feature type="region of interest" description="Disordered" evidence="7">
    <location>
        <begin position="370"/>
        <end position="447"/>
    </location>
</feature>
<evidence type="ECO:0000313" key="10">
    <source>
        <dbReference type="Proteomes" id="UP000314986"/>
    </source>
</evidence>
<evidence type="ECO:0000256" key="2">
    <source>
        <dbReference type="ARBA" id="ARBA00023015"/>
    </source>
</evidence>
<dbReference type="InterPro" id="IPR001606">
    <property type="entry name" value="ARID_dom"/>
</dbReference>
<feature type="compositionally biased region" description="Pro residues" evidence="7">
    <location>
        <begin position="193"/>
        <end position="205"/>
    </location>
</feature>
<organism evidence="9 10">
    <name type="scientific">Callorhinchus milii</name>
    <name type="common">Ghost shark</name>
    <dbReference type="NCBI Taxonomy" id="7868"/>
    <lineage>
        <taxon>Eukaryota</taxon>
        <taxon>Metazoa</taxon>
        <taxon>Chordata</taxon>
        <taxon>Craniata</taxon>
        <taxon>Vertebrata</taxon>
        <taxon>Chondrichthyes</taxon>
        <taxon>Holocephali</taxon>
        <taxon>Chimaeriformes</taxon>
        <taxon>Callorhinchidae</taxon>
        <taxon>Callorhinchus</taxon>
    </lineage>
</organism>
<feature type="compositionally biased region" description="Basic and acidic residues" evidence="7">
    <location>
        <begin position="141"/>
        <end position="155"/>
    </location>
</feature>
<dbReference type="FunFam" id="1.10.150.60:FF:000004">
    <property type="entry name" value="AT-rich interactive domain-containing protein 5B"/>
    <property type="match status" value="1"/>
</dbReference>
<dbReference type="SMART" id="SM00501">
    <property type="entry name" value="BRIGHT"/>
    <property type="match status" value="1"/>
</dbReference>
<dbReference type="Gene3D" id="1.10.150.60">
    <property type="entry name" value="ARID DNA-binding domain"/>
    <property type="match status" value="1"/>
</dbReference>
<evidence type="ECO:0000256" key="6">
    <source>
        <dbReference type="ARBA" id="ARBA00023242"/>
    </source>
</evidence>
<keyword evidence="10" id="KW-1185">Reference proteome</keyword>
<dbReference type="GO" id="GO:0000976">
    <property type="term" value="F:transcription cis-regulatory region binding"/>
    <property type="evidence" value="ECO:0007669"/>
    <property type="project" value="TreeGrafter"/>
</dbReference>
<keyword evidence="5" id="KW-0804">Transcription</keyword>
<evidence type="ECO:0000256" key="5">
    <source>
        <dbReference type="ARBA" id="ARBA00023163"/>
    </source>
</evidence>
<dbReference type="STRING" id="7868.ENSCMIP00000008443"/>
<sequence length="447" mass="48764">MKCDGMEPCSEPVKLCGAGAGEDSVQASGLEQQHFITNLYRFMKESNRPIERIPHLGFKQVNLWTMYRAVEKLGGYEAVTTNRLWKNIYDELGGNPGSTSAATCTRRHYERLVLPYERHMKGEEDKPLPPLQPRKQYKVLKNREGRTASTEQDKPGKRKASRDTPSTETPTVSSSTFLSGPAERGVSAHSHPGPHPRPGPGPHPRPQSTRDLIMSPLAKKKFLAKVSDRTAATCPPPPSPLGRDWSLGDRSMDPSDTHRPSVIQHIPNPRPGQENTSTTTTTTSTTNCIYIAPFTSGLKDTAIDTCLRRGLLYPSATLRDSHPGCRAGGDRNTQGRSPAPRGFGNPASYRPGICRPISRYPNRALVPRGCGNHKRLSPGVGVLRPPTTADSLREPGEKLRASEEPTDLSLPRAGPSPLTQTAPPSWASDTKRGVLARRAPPSTPPKA</sequence>
<dbReference type="SUPFAM" id="SSF46774">
    <property type="entry name" value="ARID-like"/>
    <property type="match status" value="1"/>
</dbReference>
<reference evidence="10" key="3">
    <citation type="journal article" date="2014" name="Nature">
        <title>Elephant shark genome provides unique insights into gnathostome evolution.</title>
        <authorList>
            <consortium name="International Elephant Shark Genome Sequencing Consortium"/>
            <person name="Venkatesh B."/>
            <person name="Lee A.P."/>
            <person name="Ravi V."/>
            <person name="Maurya A.K."/>
            <person name="Lian M.M."/>
            <person name="Swann J.B."/>
            <person name="Ohta Y."/>
            <person name="Flajnik M.F."/>
            <person name="Sutoh Y."/>
            <person name="Kasahara M."/>
            <person name="Hoon S."/>
            <person name="Gangu V."/>
            <person name="Roy S.W."/>
            <person name="Irimia M."/>
            <person name="Korzh V."/>
            <person name="Kondrychyn I."/>
            <person name="Lim Z.W."/>
            <person name="Tay B.H."/>
            <person name="Tohari S."/>
            <person name="Kong K.W."/>
            <person name="Ho S."/>
            <person name="Lorente-Galdos B."/>
            <person name="Quilez J."/>
            <person name="Marques-Bonet T."/>
            <person name="Raney B.J."/>
            <person name="Ingham P.W."/>
            <person name="Tay A."/>
            <person name="Hillier L.W."/>
            <person name="Minx P."/>
            <person name="Boehm T."/>
            <person name="Wilson R.K."/>
            <person name="Brenner S."/>
            <person name="Warren W.C."/>
        </authorList>
    </citation>
    <scope>NUCLEOTIDE SEQUENCE [LARGE SCALE GENOMIC DNA]</scope>
</reference>
<dbReference type="Pfam" id="PF01388">
    <property type="entry name" value="ARID"/>
    <property type="match status" value="1"/>
</dbReference>
<reference evidence="9" key="4">
    <citation type="submission" date="2025-08" db="UniProtKB">
        <authorList>
            <consortium name="Ensembl"/>
        </authorList>
    </citation>
    <scope>IDENTIFICATION</scope>
</reference>